<reference evidence="1 2" key="1">
    <citation type="submission" date="2016-11" db="EMBL/GenBank/DDBJ databases">
        <authorList>
            <person name="Jaros S."/>
            <person name="Januszkiewicz K."/>
            <person name="Wedrychowicz H."/>
        </authorList>
    </citation>
    <scope>NUCLEOTIDE SEQUENCE [LARGE SCALE GENOMIC DNA]</scope>
    <source>
        <strain evidence="1 2">DSM 27063</strain>
    </source>
</reference>
<keyword evidence="2" id="KW-1185">Reference proteome</keyword>
<sequence length="330" mass="38036">MSCSDNEKVTNIKVMPKENICSLDENISYLSNINSFSFIDRSHFVVSTSNPSSVIVYNTDGQQIRKIDYVGKGAFEFINPAIVKSYENNIYVWCSTTLRLLIFDMFGNPIKEFSNFKRAISNFCVYKNYICFYMSGGYKEKLIEVYDLTENRYLKSFVTPTDEHIILSMMSCSGGITMSGSNVIFMNASQLVVNSVDLYSFSQYSKEIKDKEFSTQTLGKDAIELINSNRKKAFNYIYDNSLVTGIFSVSDDIILKTEIGKYDLNRNNMDVSERYDKFYVLDKKLNLKYTLKTKLSNNRCLYSSNENNLYSIKLINSGEDFHYVLSKLNY</sequence>
<organism evidence="1 2">
    <name type="scientific">Tangfeifania diversioriginum</name>
    <dbReference type="NCBI Taxonomy" id="1168035"/>
    <lineage>
        <taxon>Bacteria</taxon>
        <taxon>Pseudomonadati</taxon>
        <taxon>Bacteroidota</taxon>
        <taxon>Bacteroidia</taxon>
        <taxon>Marinilabiliales</taxon>
        <taxon>Prolixibacteraceae</taxon>
        <taxon>Tangfeifania</taxon>
    </lineage>
</organism>
<dbReference type="Proteomes" id="UP000184050">
    <property type="component" value="Unassembled WGS sequence"/>
</dbReference>
<proteinExistence type="predicted"/>
<dbReference type="EMBL" id="FQZE01000057">
    <property type="protein sequence ID" value="SHK05681.1"/>
    <property type="molecule type" value="Genomic_DNA"/>
</dbReference>
<dbReference type="Pfam" id="PF17170">
    <property type="entry name" value="DUF5128"/>
    <property type="match status" value="1"/>
</dbReference>
<evidence type="ECO:0000313" key="2">
    <source>
        <dbReference type="Proteomes" id="UP000184050"/>
    </source>
</evidence>
<dbReference type="InterPro" id="IPR011042">
    <property type="entry name" value="6-blade_b-propeller_TolB-like"/>
</dbReference>
<dbReference type="Gene3D" id="2.120.10.30">
    <property type="entry name" value="TolB, C-terminal domain"/>
    <property type="match status" value="1"/>
</dbReference>
<name>A0A1M6PCJ3_9BACT</name>
<protein>
    <submittedName>
        <fullName evidence="1">6-bladed beta-propeller protein</fullName>
    </submittedName>
</protein>
<dbReference type="SUPFAM" id="SSF101898">
    <property type="entry name" value="NHL repeat"/>
    <property type="match status" value="1"/>
</dbReference>
<dbReference type="AlphaFoldDB" id="A0A1M6PCJ3"/>
<gene>
    <name evidence="1" type="ORF">SAMN05444280_1574</name>
</gene>
<evidence type="ECO:0000313" key="1">
    <source>
        <dbReference type="EMBL" id="SHK05681.1"/>
    </source>
</evidence>
<accession>A0A1M6PCJ3</accession>
<dbReference type="STRING" id="1168035.SAMN05444280_1574"/>